<reference evidence="2 3" key="1">
    <citation type="submission" date="2021-04" db="EMBL/GenBank/DDBJ databases">
        <authorList>
            <person name="Bliznina A."/>
        </authorList>
    </citation>
    <scope>NUCLEOTIDE SEQUENCE [LARGE SCALE GENOMIC DNA]</scope>
</reference>
<feature type="compositionally biased region" description="Low complexity" evidence="1">
    <location>
        <begin position="315"/>
        <end position="325"/>
    </location>
</feature>
<protein>
    <submittedName>
        <fullName evidence="2">Oidioi.mRNA.OKI2018_I69.chr2.g7683.t1.cds</fullName>
    </submittedName>
</protein>
<keyword evidence="3" id="KW-1185">Reference proteome</keyword>
<feature type="region of interest" description="Disordered" evidence="1">
    <location>
        <begin position="1"/>
        <end position="27"/>
    </location>
</feature>
<evidence type="ECO:0000256" key="1">
    <source>
        <dbReference type="SAM" id="MobiDB-lite"/>
    </source>
</evidence>
<gene>
    <name evidence="2" type="ORF">OKIOD_LOCUS16448</name>
</gene>
<accession>A0ABN7TDE2</accession>
<dbReference type="Proteomes" id="UP001158576">
    <property type="component" value="Chromosome 2"/>
</dbReference>
<feature type="region of interest" description="Disordered" evidence="1">
    <location>
        <begin position="312"/>
        <end position="331"/>
    </location>
</feature>
<proteinExistence type="predicted"/>
<evidence type="ECO:0000313" key="3">
    <source>
        <dbReference type="Proteomes" id="UP001158576"/>
    </source>
</evidence>
<organism evidence="2 3">
    <name type="scientific">Oikopleura dioica</name>
    <name type="common">Tunicate</name>
    <dbReference type="NCBI Taxonomy" id="34765"/>
    <lineage>
        <taxon>Eukaryota</taxon>
        <taxon>Metazoa</taxon>
        <taxon>Chordata</taxon>
        <taxon>Tunicata</taxon>
        <taxon>Appendicularia</taxon>
        <taxon>Copelata</taxon>
        <taxon>Oikopleuridae</taxon>
        <taxon>Oikopleura</taxon>
    </lineage>
</organism>
<dbReference type="EMBL" id="OU015567">
    <property type="protein sequence ID" value="CAG5113593.1"/>
    <property type="molecule type" value="Genomic_DNA"/>
</dbReference>
<sequence>MNSIDENGETEIKIEENTEERDEIIGNPLPEETINVKEEKKYKSRLGQQSFTVSEQLTYILEREKQMATLNPPTWRESGELIGASTSCVKGIFAKKELVKEYAALGLGFKRVLTKSDLEKYKCLRATLSDEEYNNLLIKQQKRQRCKKAQALRRVERKLKEKNEELPAKSRKLLTNWEETRGREAWLNKKWKCEISLEEFPTMPSNIDVTVKTDIRQLTVDGLSIKFGITESGVKFRSETRWRKKFAIPEDVDIDQGPTIEKERGKSNNLTVWYYRKQIGEEDDMMTLENAPKNIETQPQIKQHLTTKDKCLKKNSTNSNTNSENLPEINVPEFSSSEDESMIEEEGFFIQNATPKTHYKIHNGREVMADADIPERAKRILQTNFSSSNRPTKTQLKIICEDTGAKYSHLEHFMKRLFVIGNYGSAIQRKKERMEGKDRSELRTLSQGLPMSTMTNEEVEFVVTKIEADDYEDCRQLLQIEEIMDTEMECTDEENNICKTEIIDIND</sequence>
<name>A0ABN7TDE2_OIKDI</name>
<evidence type="ECO:0000313" key="2">
    <source>
        <dbReference type="EMBL" id="CAG5113593.1"/>
    </source>
</evidence>